<dbReference type="WBParaSite" id="Hba_20225">
    <property type="protein sequence ID" value="Hba_20225"/>
    <property type="gene ID" value="Hba_20225"/>
</dbReference>
<feature type="transmembrane region" description="Helical" evidence="1">
    <location>
        <begin position="226"/>
        <end position="248"/>
    </location>
</feature>
<keyword evidence="2" id="KW-1185">Reference proteome</keyword>
<feature type="transmembrane region" description="Helical" evidence="1">
    <location>
        <begin position="388"/>
        <end position="409"/>
    </location>
</feature>
<proteinExistence type="predicted"/>
<dbReference type="AlphaFoldDB" id="A0A1I7XQZ9"/>
<evidence type="ECO:0000313" key="2">
    <source>
        <dbReference type="Proteomes" id="UP000095283"/>
    </source>
</evidence>
<feature type="transmembrane region" description="Helical" evidence="1">
    <location>
        <begin position="343"/>
        <end position="368"/>
    </location>
</feature>
<evidence type="ECO:0000256" key="1">
    <source>
        <dbReference type="SAM" id="Phobius"/>
    </source>
</evidence>
<keyword evidence="1" id="KW-1133">Transmembrane helix</keyword>
<feature type="transmembrane region" description="Helical" evidence="1">
    <location>
        <begin position="260"/>
        <end position="279"/>
    </location>
</feature>
<name>A0A1I7XQZ9_HETBA</name>
<feature type="transmembrane region" description="Helical" evidence="1">
    <location>
        <begin position="84"/>
        <end position="105"/>
    </location>
</feature>
<reference evidence="3" key="1">
    <citation type="submission" date="2016-11" db="UniProtKB">
        <authorList>
            <consortium name="WormBaseParasite"/>
        </authorList>
    </citation>
    <scope>IDENTIFICATION</scope>
</reference>
<organism evidence="2 3">
    <name type="scientific">Heterorhabditis bacteriophora</name>
    <name type="common">Entomopathogenic nematode worm</name>
    <dbReference type="NCBI Taxonomy" id="37862"/>
    <lineage>
        <taxon>Eukaryota</taxon>
        <taxon>Metazoa</taxon>
        <taxon>Ecdysozoa</taxon>
        <taxon>Nematoda</taxon>
        <taxon>Chromadorea</taxon>
        <taxon>Rhabditida</taxon>
        <taxon>Rhabditina</taxon>
        <taxon>Rhabditomorpha</taxon>
        <taxon>Strongyloidea</taxon>
        <taxon>Heterorhabditidae</taxon>
        <taxon>Heterorhabditis</taxon>
    </lineage>
</organism>
<keyword evidence="1" id="KW-0812">Transmembrane</keyword>
<sequence>MDDDHLMFSGELPVDDVTQQLFSETLLSNDDDIPENLTNILFNATIIAPFSSYHPNFYHIAGLVTKCILSLLVLVLSTTLKRDFLKIFVLFLLAPIILECGFDIYSEIKMSVTIFGVREFEWEYYRGNHYTDTLNDLQHDILKIFGEILTTYTTYNIYKCHFLPQLPIPSVQNGYVKKSLEPISDSYFTAGQIVSNILMIGRLFTAVTVLLLGIKMEKDFMRSVTITLFIPITIGELFTVYCEVTSYLKLFQPTRNLSNIFYHTICLTVQIIPLFLCILTYVSDKNHDVVLQVLSIISRIVNITCFVIISIQIFVSFVLLCRELPMEHAASVDMQIRDARSRLAWTLIYIIIPYLMLIPYFVNAIVWLMELNSTRSKQISTVNVITKLIIIIVNYYRPTWMVIITVAFLPPYRFGLGINR</sequence>
<evidence type="ECO:0000313" key="3">
    <source>
        <dbReference type="WBParaSite" id="Hba_20225"/>
    </source>
</evidence>
<keyword evidence="1" id="KW-0472">Membrane</keyword>
<feature type="transmembrane region" description="Helical" evidence="1">
    <location>
        <begin position="193"/>
        <end position="214"/>
    </location>
</feature>
<feature type="transmembrane region" description="Helical" evidence="1">
    <location>
        <begin position="300"/>
        <end position="320"/>
    </location>
</feature>
<accession>A0A1I7XQZ9</accession>
<protein>
    <submittedName>
        <fullName evidence="3">G_PROTEIN_RECEP_F1_2 domain-containing protein</fullName>
    </submittedName>
</protein>
<dbReference type="Proteomes" id="UP000095283">
    <property type="component" value="Unplaced"/>
</dbReference>
<feature type="transmembrane region" description="Helical" evidence="1">
    <location>
        <begin position="57"/>
        <end position="77"/>
    </location>
</feature>